<dbReference type="Proteomes" id="UP000699042">
    <property type="component" value="Unassembled WGS sequence"/>
</dbReference>
<dbReference type="EMBL" id="JAESDN010000001">
    <property type="protein sequence ID" value="KAG7058122.1"/>
    <property type="molecule type" value="Genomic_DNA"/>
</dbReference>
<keyword evidence="3" id="KW-1185">Reference proteome</keyword>
<name>A0A9P7UIT1_9PEZI</name>
<evidence type="ECO:0000313" key="3">
    <source>
        <dbReference type="Proteomes" id="UP000699042"/>
    </source>
</evidence>
<organism evidence="2 3">
    <name type="scientific">Colletotrichum scovillei</name>
    <dbReference type="NCBI Taxonomy" id="1209932"/>
    <lineage>
        <taxon>Eukaryota</taxon>
        <taxon>Fungi</taxon>
        <taxon>Dikarya</taxon>
        <taxon>Ascomycota</taxon>
        <taxon>Pezizomycotina</taxon>
        <taxon>Sordariomycetes</taxon>
        <taxon>Hypocreomycetidae</taxon>
        <taxon>Glomerellales</taxon>
        <taxon>Glomerellaceae</taxon>
        <taxon>Colletotrichum</taxon>
        <taxon>Colletotrichum acutatum species complex</taxon>
    </lineage>
</organism>
<accession>A0A9P7UIT1</accession>
<dbReference type="AlphaFoldDB" id="A0A9P7UIT1"/>
<sequence length="69" mass="7593">MQRREPHASAKNGLAAHPSFNDFRPALSPLRTGRCNVIAPAYSLFTVVAFHQSHCAASPQTPRYMIIVS</sequence>
<proteinExistence type="predicted"/>
<reference evidence="2" key="1">
    <citation type="submission" date="2021-05" db="EMBL/GenBank/DDBJ databases">
        <title>Comparative genomics of three Colletotrichum scovillei strains and genetic complementation revealed genes involved fungal growth and virulence on chili pepper.</title>
        <authorList>
            <person name="Hsieh D.-K."/>
            <person name="Chuang S.-C."/>
            <person name="Chen C.-Y."/>
            <person name="Chao Y.-T."/>
            <person name="Lu M.-Y.J."/>
            <person name="Lee M.-H."/>
            <person name="Shih M.-C."/>
        </authorList>
    </citation>
    <scope>NUCLEOTIDE SEQUENCE</scope>
    <source>
        <strain evidence="2">Coll-153</strain>
    </source>
</reference>
<evidence type="ECO:0000313" key="2">
    <source>
        <dbReference type="EMBL" id="KAG7058122.1"/>
    </source>
</evidence>
<feature type="region of interest" description="Disordered" evidence="1">
    <location>
        <begin position="1"/>
        <end position="20"/>
    </location>
</feature>
<gene>
    <name evidence="2" type="ORF">JMJ77_005500</name>
</gene>
<protein>
    <submittedName>
        <fullName evidence="2">Uncharacterized protein</fullName>
    </submittedName>
</protein>
<evidence type="ECO:0000256" key="1">
    <source>
        <dbReference type="SAM" id="MobiDB-lite"/>
    </source>
</evidence>
<comment type="caution">
    <text evidence="2">The sequence shown here is derived from an EMBL/GenBank/DDBJ whole genome shotgun (WGS) entry which is preliminary data.</text>
</comment>